<dbReference type="InterPro" id="IPR011701">
    <property type="entry name" value="MFS"/>
</dbReference>
<comment type="subcellular location">
    <subcellularLocation>
        <location evidence="1">Membrane</location>
        <topology evidence="1">Multi-pass membrane protein</topology>
    </subcellularLocation>
</comment>
<feature type="transmembrane region" description="Helical" evidence="4">
    <location>
        <begin position="434"/>
        <end position="455"/>
    </location>
</feature>
<feature type="transmembrane region" description="Helical" evidence="4">
    <location>
        <begin position="363"/>
        <end position="385"/>
    </location>
</feature>
<dbReference type="InterPro" id="IPR020846">
    <property type="entry name" value="MFS_dom"/>
</dbReference>
<sequence length="470" mass="50759">MTPPGEKAAPPAPSAPATPTSVPEYDEYKGKEAGIPDAEGLASSSDPDDVPLDREPEDHRDYPDGGYGWVIVLCGFLLNFSTWGVNTAFGIYLAYDLENNQFSGARDIDFAFIGSLSLSLALAVAPFSNFLARTYHWRYPLLAGSVCVTAGQILAGFCTAIWQLYLTQGVLFAIGLGMTMVVSGPIVTQWFGMKRAFAVGIVSAGSGGGALFFSNITRLTLAHLDRRWACVINGCVSAAGLIPAVLFFRTRSTKLKVRFEPFQLSFFKNPGFICMCFWGGFILFAYAIGIYTIPLYAVQGLGMTQKDGSTLQSLLAVGQIVGRPLSGYFLDKIGRFNGAIVTTLIASISCLAVWLVAQNFSVLAFAAFLQGASSGVFWSTCQALLTDLVGIRDMASALSMLWFSIVAPGIVSQPIAIWLTNYSRDTLGRTGTSAFQYGIVFAGLAFFASAVSLYGTKRYIQGNWKLWRRC</sequence>
<evidence type="ECO:0000259" key="5">
    <source>
        <dbReference type="PROSITE" id="PS50850"/>
    </source>
</evidence>
<feature type="transmembrane region" description="Helical" evidence="4">
    <location>
        <begin position="139"/>
        <end position="162"/>
    </location>
</feature>
<evidence type="ECO:0000256" key="4">
    <source>
        <dbReference type="SAM" id="Phobius"/>
    </source>
</evidence>
<protein>
    <submittedName>
        <fullName evidence="6">MFS general substrate transporter</fullName>
    </submittedName>
</protein>
<proteinExistence type="inferred from homology"/>
<dbReference type="RefSeq" id="XP_018278759.1">
    <property type="nucleotide sequence ID" value="XM_018421378.1"/>
</dbReference>
<evidence type="ECO:0000256" key="3">
    <source>
        <dbReference type="SAM" id="MobiDB-lite"/>
    </source>
</evidence>
<dbReference type="InterPro" id="IPR050327">
    <property type="entry name" value="Proton-linked_MCT"/>
</dbReference>
<comment type="similarity">
    <text evidence="2">Belongs to the major facilitator superfamily. Monocarboxylate porter (TC 2.A.1.13) family.</text>
</comment>
<feature type="transmembrane region" description="Helical" evidence="4">
    <location>
        <begin position="270"/>
        <end position="296"/>
    </location>
</feature>
<dbReference type="PROSITE" id="PS50850">
    <property type="entry name" value="MFS"/>
    <property type="match status" value="1"/>
</dbReference>
<dbReference type="PANTHER" id="PTHR11360">
    <property type="entry name" value="MONOCARBOXYLATE TRANSPORTER"/>
    <property type="match status" value="1"/>
</dbReference>
<dbReference type="GO" id="GO:0022857">
    <property type="term" value="F:transmembrane transporter activity"/>
    <property type="evidence" value="ECO:0007669"/>
    <property type="project" value="InterPro"/>
</dbReference>
<keyword evidence="4" id="KW-0812">Transmembrane</keyword>
<dbReference type="EMBL" id="KQ087207">
    <property type="protein sequence ID" value="KLT42268.1"/>
    <property type="molecule type" value="Genomic_DNA"/>
</dbReference>
<keyword evidence="7" id="KW-1185">Reference proteome</keyword>
<dbReference type="Proteomes" id="UP000053611">
    <property type="component" value="Unassembled WGS sequence"/>
</dbReference>
<dbReference type="SUPFAM" id="SSF103473">
    <property type="entry name" value="MFS general substrate transporter"/>
    <property type="match status" value="1"/>
</dbReference>
<feature type="domain" description="Major facilitator superfamily (MFS) profile" evidence="5">
    <location>
        <begin position="273"/>
        <end position="470"/>
    </location>
</feature>
<feature type="transmembrane region" description="Helical" evidence="4">
    <location>
        <begin position="336"/>
        <end position="357"/>
    </location>
</feature>
<feature type="transmembrane region" description="Helical" evidence="4">
    <location>
        <begin position="228"/>
        <end position="250"/>
    </location>
</feature>
<feature type="transmembrane region" description="Helical" evidence="4">
    <location>
        <begin position="397"/>
        <end position="419"/>
    </location>
</feature>
<dbReference type="GeneID" id="28981981"/>
<dbReference type="CDD" id="cd17352">
    <property type="entry name" value="MFS_MCT_SLC16"/>
    <property type="match status" value="1"/>
</dbReference>
<dbReference type="InterPro" id="IPR036259">
    <property type="entry name" value="MFS_trans_sf"/>
</dbReference>
<dbReference type="Pfam" id="PF07690">
    <property type="entry name" value="MFS_1"/>
    <property type="match status" value="1"/>
</dbReference>
<feature type="region of interest" description="Disordered" evidence="3">
    <location>
        <begin position="1"/>
        <end position="58"/>
    </location>
</feature>
<dbReference type="GO" id="GO:0016020">
    <property type="term" value="C:membrane"/>
    <property type="evidence" value="ECO:0007669"/>
    <property type="project" value="UniProtKB-SubCell"/>
</dbReference>
<keyword evidence="4" id="KW-0472">Membrane</keyword>
<feature type="transmembrane region" description="Helical" evidence="4">
    <location>
        <begin position="107"/>
        <end position="127"/>
    </location>
</feature>
<accession>A0A0J0XMH4</accession>
<dbReference type="Gene3D" id="1.20.1250.20">
    <property type="entry name" value="MFS general substrate transporter like domains"/>
    <property type="match status" value="2"/>
</dbReference>
<evidence type="ECO:0000256" key="2">
    <source>
        <dbReference type="ARBA" id="ARBA00006727"/>
    </source>
</evidence>
<name>A0A0J0XMH4_9TREE</name>
<organism evidence="6 7">
    <name type="scientific">Cutaneotrichosporon oleaginosum</name>
    <dbReference type="NCBI Taxonomy" id="879819"/>
    <lineage>
        <taxon>Eukaryota</taxon>
        <taxon>Fungi</taxon>
        <taxon>Dikarya</taxon>
        <taxon>Basidiomycota</taxon>
        <taxon>Agaricomycotina</taxon>
        <taxon>Tremellomycetes</taxon>
        <taxon>Trichosporonales</taxon>
        <taxon>Trichosporonaceae</taxon>
        <taxon>Cutaneotrichosporon</taxon>
    </lineage>
</organism>
<feature type="transmembrane region" description="Helical" evidence="4">
    <location>
        <begin position="197"/>
        <end position="216"/>
    </location>
</feature>
<dbReference type="OrthoDB" id="2213137at2759"/>
<gene>
    <name evidence="6" type="ORF">CC85DRAFT_274622</name>
</gene>
<dbReference type="PANTHER" id="PTHR11360:SF315">
    <property type="entry name" value="TRANSPORTER MCH2-RELATED"/>
    <property type="match status" value="1"/>
</dbReference>
<evidence type="ECO:0000313" key="6">
    <source>
        <dbReference type="EMBL" id="KLT42268.1"/>
    </source>
</evidence>
<reference evidence="6 7" key="1">
    <citation type="submission" date="2015-03" db="EMBL/GenBank/DDBJ databases">
        <title>Genomics and transcriptomics of the oil-accumulating basidiomycete yeast T. oleaginosus allow insights into substrate utilization and the diverse evolutionary trajectories of mating systems in fungi.</title>
        <authorList>
            <consortium name="DOE Joint Genome Institute"/>
            <person name="Kourist R."/>
            <person name="Kracht O."/>
            <person name="Bracharz F."/>
            <person name="Lipzen A."/>
            <person name="Nolan M."/>
            <person name="Ohm R."/>
            <person name="Grigoriev I."/>
            <person name="Sun S."/>
            <person name="Heitman J."/>
            <person name="Bruck T."/>
            <person name="Nowrousian M."/>
        </authorList>
    </citation>
    <scope>NUCLEOTIDE SEQUENCE [LARGE SCALE GENOMIC DNA]</scope>
    <source>
        <strain evidence="6 7">IBC0246</strain>
    </source>
</reference>
<feature type="transmembrane region" description="Helical" evidence="4">
    <location>
        <begin position="169"/>
        <end position="191"/>
    </location>
</feature>
<feature type="transmembrane region" description="Helical" evidence="4">
    <location>
        <begin position="67"/>
        <end position="95"/>
    </location>
</feature>
<keyword evidence="4" id="KW-1133">Transmembrane helix</keyword>
<dbReference type="AlphaFoldDB" id="A0A0J0XMH4"/>
<evidence type="ECO:0000256" key="1">
    <source>
        <dbReference type="ARBA" id="ARBA00004141"/>
    </source>
</evidence>
<evidence type="ECO:0000313" key="7">
    <source>
        <dbReference type="Proteomes" id="UP000053611"/>
    </source>
</evidence>